<dbReference type="AlphaFoldDB" id="A0A7J5E4L1"/>
<evidence type="ECO:0000313" key="2">
    <source>
        <dbReference type="EMBL" id="KAB2813202.1"/>
    </source>
</evidence>
<proteinExistence type="predicted"/>
<feature type="region of interest" description="Disordered" evidence="1">
    <location>
        <begin position="119"/>
        <end position="171"/>
    </location>
</feature>
<comment type="caution">
    <text evidence="2">The sequence shown here is derived from an EMBL/GenBank/DDBJ whole genome shotgun (WGS) entry which is preliminary data.</text>
</comment>
<dbReference type="EMBL" id="WBVM01000001">
    <property type="protein sequence ID" value="KAB2813202.1"/>
    <property type="molecule type" value="Genomic_DNA"/>
</dbReference>
<reference evidence="2 3" key="1">
    <citation type="submission" date="2019-09" db="EMBL/GenBank/DDBJ databases">
        <title>Pimelobacter sp. isolated from Paulinella.</title>
        <authorList>
            <person name="Jeong S.E."/>
        </authorList>
    </citation>
    <scope>NUCLEOTIDE SEQUENCE [LARGE SCALE GENOMIC DNA]</scope>
    <source>
        <strain evidence="2 3">Pch-N</strain>
    </source>
</reference>
<protein>
    <submittedName>
        <fullName evidence="2">Uncharacterized protein</fullName>
    </submittedName>
</protein>
<name>A0A7J5E4L1_NOCSI</name>
<evidence type="ECO:0000256" key="1">
    <source>
        <dbReference type="SAM" id="MobiDB-lite"/>
    </source>
</evidence>
<dbReference type="Proteomes" id="UP000449906">
    <property type="component" value="Unassembled WGS sequence"/>
</dbReference>
<organism evidence="2 3">
    <name type="scientific">Nocardioides simplex</name>
    <name type="common">Arthrobacter simplex</name>
    <dbReference type="NCBI Taxonomy" id="2045"/>
    <lineage>
        <taxon>Bacteria</taxon>
        <taxon>Bacillati</taxon>
        <taxon>Actinomycetota</taxon>
        <taxon>Actinomycetes</taxon>
        <taxon>Propionibacteriales</taxon>
        <taxon>Nocardioidaceae</taxon>
        <taxon>Pimelobacter</taxon>
    </lineage>
</organism>
<evidence type="ECO:0000313" key="3">
    <source>
        <dbReference type="Proteomes" id="UP000449906"/>
    </source>
</evidence>
<feature type="compositionally biased region" description="Basic and acidic residues" evidence="1">
    <location>
        <begin position="141"/>
        <end position="171"/>
    </location>
</feature>
<accession>A0A7J5E4L1</accession>
<sequence>MVDVSMGLGALRVAGTVLKHFLDGQERRLRVHKLELEIQGLLDDQARHRTTPAVPPPDLSSVVDELRRLAAALPGVAVEETRRKGPVLVREGGPDGAAAAVQRLSAVVEARRDELIAAAEPTAHPTRTPVAPEPIEWSEPAESRPVSDAERRLGNLERRMRERREQGPSWR</sequence>
<dbReference type="RefSeq" id="WP_151580499.1">
    <property type="nucleotide sequence ID" value="NZ_WBVM01000001.1"/>
</dbReference>
<gene>
    <name evidence="2" type="ORF">F9L07_16125</name>
</gene>